<evidence type="ECO:0000256" key="5">
    <source>
        <dbReference type="ARBA" id="ARBA00022971"/>
    </source>
</evidence>
<evidence type="ECO:0000256" key="3">
    <source>
        <dbReference type="ARBA" id="ARBA00020534"/>
    </source>
</evidence>
<evidence type="ECO:0000256" key="7">
    <source>
        <dbReference type="ARBA" id="ARBA00023125"/>
    </source>
</evidence>
<protein>
    <recommendedName>
        <fullName evidence="3">Relaxosome protein TraM</fullName>
    </recommendedName>
</protein>
<keyword evidence="8" id="KW-0804">Transcription</keyword>
<evidence type="ECO:0000313" key="10">
    <source>
        <dbReference type="Proteomes" id="UP000780690"/>
    </source>
</evidence>
<keyword evidence="5" id="KW-0184">Conjugation</keyword>
<evidence type="ECO:0000256" key="6">
    <source>
        <dbReference type="ARBA" id="ARBA00023015"/>
    </source>
</evidence>
<comment type="subcellular location">
    <subcellularLocation>
        <location evidence="1">Cytoplasm</location>
    </subcellularLocation>
</comment>
<proteinExistence type="inferred from homology"/>
<dbReference type="SUPFAM" id="SSF47729">
    <property type="entry name" value="IHF-like DNA-binding proteins"/>
    <property type="match status" value="1"/>
</dbReference>
<reference evidence="9 10" key="1">
    <citation type="journal article" date="2019" name="bioRxiv">
        <title>Bacteria contribute to plant secondary compound degradation in a generalist herbivore system.</title>
        <authorList>
            <person name="Francoeur C.B."/>
            <person name="Khadempour L."/>
            <person name="Moreira-Soto R.D."/>
            <person name="Gotting K."/>
            <person name="Book A.J."/>
            <person name="Pinto-Tomas A.A."/>
            <person name="Keefover-Ring K."/>
            <person name="Currie C.R."/>
        </authorList>
    </citation>
    <scope>NUCLEOTIDE SEQUENCE [LARGE SCALE GENOMIC DNA]</scope>
    <source>
        <strain evidence="9 10">Acro-805</strain>
    </source>
</reference>
<dbReference type="Pfam" id="PF05261">
    <property type="entry name" value="Tra_M"/>
    <property type="match status" value="1"/>
</dbReference>
<evidence type="ECO:0000256" key="8">
    <source>
        <dbReference type="ARBA" id="ARBA00023163"/>
    </source>
</evidence>
<dbReference type="EMBL" id="VWXD01000018">
    <property type="protein sequence ID" value="NIF03528.1"/>
    <property type="molecule type" value="Genomic_DNA"/>
</dbReference>
<dbReference type="InterPro" id="IPR010992">
    <property type="entry name" value="IHF-like_DNA-bd_dom_sf"/>
</dbReference>
<dbReference type="Gene3D" id="1.10.10.450">
    <property type="entry name" value="TraM protein, DNA-binding"/>
    <property type="match status" value="1"/>
</dbReference>
<keyword evidence="7" id="KW-0238">DNA-binding</keyword>
<dbReference type="InterPro" id="IPR042073">
    <property type="entry name" value="TraM_DNA-bd"/>
</dbReference>
<accession>A0ABX0R2T2</accession>
<organism evidence="9 10">
    <name type="scientific">Candidatus Pantoea formicae</name>
    <dbReference type="NCBI Taxonomy" id="2608355"/>
    <lineage>
        <taxon>Bacteria</taxon>
        <taxon>Pseudomonadati</taxon>
        <taxon>Pseudomonadota</taxon>
        <taxon>Gammaproteobacteria</taxon>
        <taxon>Enterobacterales</taxon>
        <taxon>Erwiniaceae</taxon>
        <taxon>Pantoea</taxon>
    </lineage>
</organism>
<comment type="caution">
    <text evidence="9">The sequence shown here is derived from an EMBL/GenBank/DDBJ whole genome shotgun (WGS) entry which is preliminary data.</text>
</comment>
<gene>
    <name evidence="9" type="ORF">F3J38_26355</name>
</gene>
<evidence type="ECO:0000256" key="1">
    <source>
        <dbReference type="ARBA" id="ARBA00004496"/>
    </source>
</evidence>
<dbReference type="Proteomes" id="UP000780690">
    <property type="component" value="Unassembled WGS sequence"/>
</dbReference>
<evidence type="ECO:0000256" key="4">
    <source>
        <dbReference type="ARBA" id="ARBA00022490"/>
    </source>
</evidence>
<comment type="similarity">
    <text evidence="2">Belongs to the relaxosome TraM family.</text>
</comment>
<keyword evidence="6" id="KW-0805">Transcription regulation</keyword>
<keyword evidence="4" id="KW-0963">Cytoplasm</keyword>
<evidence type="ECO:0000256" key="2">
    <source>
        <dbReference type="ARBA" id="ARBA00008859"/>
    </source>
</evidence>
<dbReference type="InterPro" id="IPR007925">
    <property type="entry name" value="TRelaxosome_TraM"/>
</dbReference>
<sequence length="136" mass="15417">MGRMGIYVKDKIEKEIRDIYLLDIQNGASPADVSLSSTCNELLRLGLIMHKAKNKEDTFNQREFNREIIRKVSGSKEGIMILLTMMTEMYVNSTGGGGTERIDTLLSQYLAEIDNSENDADNRHFVRSEENGHSDE</sequence>
<keyword evidence="10" id="KW-1185">Reference proteome</keyword>
<name>A0ABX0R2T2_9GAMM</name>
<dbReference type="RefSeq" id="WP_167144095.1">
    <property type="nucleotide sequence ID" value="NZ_VWXD01000018.1"/>
</dbReference>
<evidence type="ECO:0000313" key="9">
    <source>
        <dbReference type="EMBL" id="NIF03528.1"/>
    </source>
</evidence>